<feature type="non-terminal residue" evidence="2">
    <location>
        <position position="1"/>
    </location>
</feature>
<reference evidence="2" key="1">
    <citation type="journal article" date="2022" name="bioRxiv">
        <title>Sequencing and chromosome-scale assembly of the giantPleurodeles waltlgenome.</title>
        <authorList>
            <person name="Brown T."/>
            <person name="Elewa A."/>
            <person name="Iarovenko S."/>
            <person name="Subramanian E."/>
            <person name="Araus A.J."/>
            <person name="Petzold A."/>
            <person name="Susuki M."/>
            <person name="Suzuki K.-i.T."/>
            <person name="Hayashi T."/>
            <person name="Toyoda A."/>
            <person name="Oliveira C."/>
            <person name="Osipova E."/>
            <person name="Leigh N.D."/>
            <person name="Simon A."/>
            <person name="Yun M.H."/>
        </authorList>
    </citation>
    <scope>NUCLEOTIDE SEQUENCE</scope>
    <source>
        <strain evidence="2">20211129_DDA</strain>
        <tissue evidence="2">Liver</tissue>
    </source>
</reference>
<feature type="compositionally biased region" description="Polar residues" evidence="1">
    <location>
        <begin position="85"/>
        <end position="97"/>
    </location>
</feature>
<organism evidence="2 3">
    <name type="scientific">Pleurodeles waltl</name>
    <name type="common">Iberian ribbed newt</name>
    <dbReference type="NCBI Taxonomy" id="8319"/>
    <lineage>
        <taxon>Eukaryota</taxon>
        <taxon>Metazoa</taxon>
        <taxon>Chordata</taxon>
        <taxon>Craniata</taxon>
        <taxon>Vertebrata</taxon>
        <taxon>Euteleostomi</taxon>
        <taxon>Amphibia</taxon>
        <taxon>Batrachia</taxon>
        <taxon>Caudata</taxon>
        <taxon>Salamandroidea</taxon>
        <taxon>Salamandridae</taxon>
        <taxon>Pleurodelinae</taxon>
        <taxon>Pleurodeles</taxon>
    </lineage>
</organism>
<sequence>IGVTSQSLDSVTNSTAGSTSEAPAAPGPDSPSSSPQGNETLSQGSALSALREVPAPAAGGSPGPVKSCGASDQAGAARPGAQRNPPLQDTDANGEST</sequence>
<evidence type="ECO:0000313" key="2">
    <source>
        <dbReference type="EMBL" id="KAJ1146834.1"/>
    </source>
</evidence>
<comment type="caution">
    <text evidence="2">The sequence shown here is derived from an EMBL/GenBank/DDBJ whole genome shotgun (WGS) entry which is preliminary data.</text>
</comment>
<dbReference type="EMBL" id="JANPWB010000010">
    <property type="protein sequence ID" value="KAJ1146834.1"/>
    <property type="molecule type" value="Genomic_DNA"/>
</dbReference>
<feature type="non-terminal residue" evidence="2">
    <location>
        <position position="97"/>
    </location>
</feature>
<accession>A0AAV7R220</accession>
<evidence type="ECO:0000256" key="1">
    <source>
        <dbReference type="SAM" id="MobiDB-lite"/>
    </source>
</evidence>
<evidence type="ECO:0000313" key="3">
    <source>
        <dbReference type="Proteomes" id="UP001066276"/>
    </source>
</evidence>
<dbReference type="AlphaFoldDB" id="A0AAV7R220"/>
<dbReference type="Proteomes" id="UP001066276">
    <property type="component" value="Chromosome 6"/>
</dbReference>
<name>A0AAV7R220_PLEWA</name>
<protein>
    <submittedName>
        <fullName evidence="2">Uncharacterized protein</fullName>
    </submittedName>
</protein>
<feature type="compositionally biased region" description="Polar residues" evidence="1">
    <location>
        <begin position="36"/>
        <end position="46"/>
    </location>
</feature>
<keyword evidence="3" id="KW-1185">Reference proteome</keyword>
<proteinExistence type="predicted"/>
<feature type="compositionally biased region" description="Polar residues" evidence="1">
    <location>
        <begin position="1"/>
        <end position="19"/>
    </location>
</feature>
<feature type="region of interest" description="Disordered" evidence="1">
    <location>
        <begin position="1"/>
        <end position="97"/>
    </location>
</feature>
<gene>
    <name evidence="2" type="ORF">NDU88_013092</name>
</gene>